<proteinExistence type="inferred from homology"/>
<evidence type="ECO:0000313" key="4">
    <source>
        <dbReference type="Proteomes" id="UP001202248"/>
    </source>
</evidence>
<accession>A0ABS9SKF0</accession>
<organism evidence="3 4">
    <name type="scientific">Niabella ginsengisoli</name>
    <dbReference type="NCBI Taxonomy" id="522298"/>
    <lineage>
        <taxon>Bacteria</taxon>
        <taxon>Pseudomonadati</taxon>
        <taxon>Bacteroidota</taxon>
        <taxon>Chitinophagia</taxon>
        <taxon>Chitinophagales</taxon>
        <taxon>Chitinophagaceae</taxon>
        <taxon>Niabella</taxon>
    </lineage>
</organism>
<dbReference type="RefSeq" id="WP_240830489.1">
    <property type="nucleotide sequence ID" value="NZ_JAKWBL010000002.1"/>
</dbReference>
<dbReference type="Gene3D" id="2.30.42.10">
    <property type="match status" value="2"/>
</dbReference>
<dbReference type="PROSITE" id="PS50106">
    <property type="entry name" value="PDZ"/>
    <property type="match status" value="2"/>
</dbReference>
<dbReference type="SUPFAM" id="SSF50156">
    <property type="entry name" value="PDZ domain-like"/>
    <property type="match status" value="2"/>
</dbReference>
<gene>
    <name evidence="3" type="ORF">MKP09_13355</name>
</gene>
<dbReference type="InterPro" id="IPR001478">
    <property type="entry name" value="PDZ"/>
</dbReference>
<dbReference type="InterPro" id="IPR036034">
    <property type="entry name" value="PDZ_sf"/>
</dbReference>
<evidence type="ECO:0000256" key="1">
    <source>
        <dbReference type="ARBA" id="ARBA00010541"/>
    </source>
</evidence>
<dbReference type="SMART" id="SM00228">
    <property type="entry name" value="PDZ"/>
    <property type="match status" value="2"/>
</dbReference>
<dbReference type="Proteomes" id="UP001202248">
    <property type="component" value="Unassembled WGS sequence"/>
</dbReference>
<comment type="caution">
    <text evidence="3">The sequence shown here is derived from an EMBL/GenBank/DDBJ whole genome shotgun (WGS) entry which is preliminary data.</text>
</comment>
<dbReference type="EMBL" id="JAKWBL010000002">
    <property type="protein sequence ID" value="MCH5598820.1"/>
    <property type="molecule type" value="Genomic_DNA"/>
</dbReference>
<feature type="domain" description="PDZ" evidence="2">
    <location>
        <begin position="90"/>
        <end position="157"/>
    </location>
</feature>
<feature type="domain" description="PDZ" evidence="2">
    <location>
        <begin position="17"/>
        <end position="75"/>
    </location>
</feature>
<dbReference type="PANTHER" id="PTHR22939">
    <property type="entry name" value="SERINE PROTEASE FAMILY S1C HTRA-RELATED"/>
    <property type="match status" value="1"/>
</dbReference>
<keyword evidence="4" id="KW-1185">Reference proteome</keyword>
<name>A0ABS9SKF0_9BACT</name>
<sequence length="200" mass="21250">MPSQNEEFLKRANVQDGVYVIGTDPAGGAGKAGLTKGDIITKINGQSIVSGLEISAAIALAQPGDKVKITYLRAGKEKTVDVTLSAQSKMVQLSSAETIADRLGVDLKNVDAKRAEQLRIRGGVEVANIRADGPLKKTRMEKGFIITSVNGQEIKNMDEFAKTLGAARSNVIELIGIYPGYSGRYSYQINLSGDESGGSF</sequence>
<dbReference type="Pfam" id="PF13180">
    <property type="entry name" value="PDZ_2"/>
    <property type="match status" value="1"/>
</dbReference>
<reference evidence="3 4" key="1">
    <citation type="submission" date="2022-02" db="EMBL/GenBank/DDBJ databases">
        <authorList>
            <person name="Min J."/>
        </authorList>
    </citation>
    <scope>NUCLEOTIDE SEQUENCE [LARGE SCALE GENOMIC DNA]</scope>
    <source>
        <strain evidence="3 4">GR10-1</strain>
    </source>
</reference>
<comment type="similarity">
    <text evidence="1">Belongs to the peptidase S1C family.</text>
</comment>
<protein>
    <submittedName>
        <fullName evidence="3">PDZ domain-containing protein</fullName>
    </submittedName>
</protein>
<evidence type="ECO:0000313" key="3">
    <source>
        <dbReference type="EMBL" id="MCH5598820.1"/>
    </source>
</evidence>
<dbReference type="PANTHER" id="PTHR22939:SF129">
    <property type="entry name" value="SERINE PROTEASE HTRA2, MITOCHONDRIAL"/>
    <property type="match status" value="1"/>
</dbReference>
<evidence type="ECO:0000259" key="2">
    <source>
        <dbReference type="PROSITE" id="PS50106"/>
    </source>
</evidence>